<dbReference type="GO" id="GO:0005886">
    <property type="term" value="C:plasma membrane"/>
    <property type="evidence" value="ECO:0007669"/>
    <property type="project" value="TreeGrafter"/>
</dbReference>
<comment type="similarity">
    <text evidence="2">Belongs to the SLC29A/ENT transporter (TC 2.A.57) family.</text>
</comment>
<evidence type="ECO:0000313" key="8">
    <source>
        <dbReference type="EMBL" id="KAF4657431.1"/>
    </source>
</evidence>
<feature type="transmembrane region" description="Helical" evidence="7">
    <location>
        <begin position="6"/>
        <end position="25"/>
    </location>
</feature>
<feature type="transmembrane region" description="Helical" evidence="7">
    <location>
        <begin position="127"/>
        <end position="148"/>
    </location>
</feature>
<feature type="transmembrane region" description="Helical" evidence="7">
    <location>
        <begin position="59"/>
        <end position="81"/>
    </location>
</feature>
<evidence type="ECO:0000256" key="1">
    <source>
        <dbReference type="ARBA" id="ARBA00004141"/>
    </source>
</evidence>
<feature type="transmembrane region" description="Helical" evidence="7">
    <location>
        <begin position="202"/>
        <end position="223"/>
    </location>
</feature>
<dbReference type="PANTHER" id="PTHR10332:SF10">
    <property type="entry name" value="EQUILIBRATIVE NUCLEOSIDE TRANSPORTER 4"/>
    <property type="match status" value="1"/>
</dbReference>
<gene>
    <name evidence="8" type="primary">NT3_6</name>
    <name evidence="8" type="ORF">FOL47_008449</name>
</gene>
<keyword evidence="9" id="KW-1185">Reference proteome</keyword>
<evidence type="ECO:0000313" key="9">
    <source>
        <dbReference type="Proteomes" id="UP000591131"/>
    </source>
</evidence>
<dbReference type="AlphaFoldDB" id="A0A7J6LE87"/>
<keyword evidence="6 7" id="KW-0472">Membrane</keyword>
<keyword evidence="5 7" id="KW-1133">Transmembrane helix</keyword>
<dbReference type="PANTHER" id="PTHR10332">
    <property type="entry name" value="EQUILIBRATIVE NUCLEOSIDE TRANSPORTER"/>
    <property type="match status" value="1"/>
</dbReference>
<evidence type="ECO:0000256" key="2">
    <source>
        <dbReference type="ARBA" id="ARBA00007965"/>
    </source>
</evidence>
<dbReference type="GO" id="GO:0005337">
    <property type="term" value="F:nucleoside transmembrane transporter activity"/>
    <property type="evidence" value="ECO:0007669"/>
    <property type="project" value="InterPro"/>
</dbReference>
<evidence type="ECO:0000256" key="6">
    <source>
        <dbReference type="ARBA" id="ARBA00023136"/>
    </source>
</evidence>
<dbReference type="OrthoDB" id="427043at2759"/>
<dbReference type="Pfam" id="PF01733">
    <property type="entry name" value="Nucleoside_tran"/>
    <property type="match status" value="1"/>
</dbReference>
<evidence type="ECO:0000256" key="5">
    <source>
        <dbReference type="ARBA" id="ARBA00022989"/>
    </source>
</evidence>
<name>A0A7J6LE87_PERCH</name>
<dbReference type="EMBL" id="JAAPAO010000542">
    <property type="protein sequence ID" value="KAF4657431.1"/>
    <property type="molecule type" value="Genomic_DNA"/>
</dbReference>
<reference evidence="8 9" key="1">
    <citation type="submission" date="2020-04" db="EMBL/GenBank/DDBJ databases">
        <title>Perkinsus chesapeaki whole genome sequence.</title>
        <authorList>
            <person name="Bogema D.R."/>
        </authorList>
    </citation>
    <scope>NUCLEOTIDE SEQUENCE [LARGE SCALE GENOMIC DNA]</scope>
    <source>
        <strain evidence="8">ATCC PRA-425</strain>
    </source>
</reference>
<dbReference type="Proteomes" id="UP000591131">
    <property type="component" value="Unassembled WGS sequence"/>
</dbReference>
<evidence type="ECO:0000256" key="4">
    <source>
        <dbReference type="ARBA" id="ARBA00022692"/>
    </source>
</evidence>
<dbReference type="InterPro" id="IPR002259">
    <property type="entry name" value="Eqnu_transpt"/>
</dbReference>
<comment type="subcellular location">
    <subcellularLocation>
        <location evidence="1">Membrane</location>
        <topology evidence="1">Multi-pass membrane protein</topology>
    </subcellularLocation>
</comment>
<evidence type="ECO:0000256" key="7">
    <source>
        <dbReference type="SAM" id="Phobius"/>
    </source>
</evidence>
<organism evidence="8 9">
    <name type="scientific">Perkinsus chesapeaki</name>
    <name type="common">Clam parasite</name>
    <name type="synonym">Perkinsus andrewsi</name>
    <dbReference type="NCBI Taxonomy" id="330153"/>
    <lineage>
        <taxon>Eukaryota</taxon>
        <taxon>Sar</taxon>
        <taxon>Alveolata</taxon>
        <taxon>Perkinsozoa</taxon>
        <taxon>Perkinsea</taxon>
        <taxon>Perkinsida</taxon>
        <taxon>Perkinsidae</taxon>
        <taxon>Perkinsus</taxon>
    </lineage>
</organism>
<evidence type="ECO:0000256" key="3">
    <source>
        <dbReference type="ARBA" id="ARBA00022448"/>
    </source>
</evidence>
<feature type="transmembrane region" description="Helical" evidence="7">
    <location>
        <begin position="160"/>
        <end position="182"/>
    </location>
</feature>
<sequence>GWETLIFCIIPAAVSMAIVPMFRVCTSKHPYMAEVLKIEEKRKHDTLLVRQTRRPVYKIILQVLPMAICAWGGLAVTFVIFPAQIVHWTSSNPNNKGFVPQVIYTFQVLDTVGRFAPSIGLNLSQKLLMLFIWLRVIFIPLFICTTLYQTTTAPFTMDWFKHVEMALFAATNGFGITLAMAYGPQRVSHDKAEQEVAGYTMGFALINGIFIGSLFGLLANFALGQQ</sequence>
<protein>
    <submittedName>
        <fullName evidence="8">Transporter</fullName>
    </submittedName>
</protein>
<comment type="caution">
    <text evidence="8">The sequence shown here is derived from an EMBL/GenBank/DDBJ whole genome shotgun (WGS) entry which is preliminary data.</text>
</comment>
<keyword evidence="4 7" id="KW-0812">Transmembrane</keyword>
<accession>A0A7J6LE87</accession>
<keyword evidence="3" id="KW-0813">Transport</keyword>
<proteinExistence type="inferred from homology"/>
<feature type="non-terminal residue" evidence="8">
    <location>
        <position position="1"/>
    </location>
</feature>